<accession>A0A518CM85</accession>
<dbReference type="InterPro" id="IPR017850">
    <property type="entry name" value="Alkaline_phosphatase_core_sf"/>
</dbReference>
<dbReference type="AlphaFoldDB" id="A0A518CM85"/>
<dbReference type="Pfam" id="PF00884">
    <property type="entry name" value="Sulfatase"/>
    <property type="match status" value="1"/>
</dbReference>
<dbReference type="RefSeq" id="WP_144995623.1">
    <property type="nucleotide sequence ID" value="NZ_CP036281.1"/>
</dbReference>
<dbReference type="OrthoDB" id="9783154at2"/>
<reference evidence="4 5" key="1">
    <citation type="submission" date="2019-02" db="EMBL/GenBank/DDBJ databases">
        <title>Deep-cultivation of Planctomycetes and their phenomic and genomic characterization uncovers novel biology.</title>
        <authorList>
            <person name="Wiegand S."/>
            <person name="Jogler M."/>
            <person name="Boedeker C."/>
            <person name="Pinto D."/>
            <person name="Vollmers J."/>
            <person name="Rivas-Marin E."/>
            <person name="Kohn T."/>
            <person name="Peeters S.H."/>
            <person name="Heuer A."/>
            <person name="Rast P."/>
            <person name="Oberbeckmann S."/>
            <person name="Bunk B."/>
            <person name="Jeske O."/>
            <person name="Meyerdierks A."/>
            <person name="Storesund J.E."/>
            <person name="Kallscheuer N."/>
            <person name="Luecker S."/>
            <person name="Lage O.M."/>
            <person name="Pohl T."/>
            <person name="Merkel B.J."/>
            <person name="Hornburger P."/>
            <person name="Mueller R.-W."/>
            <person name="Bruemmer F."/>
            <person name="Labrenz M."/>
            <person name="Spormann A.M."/>
            <person name="Op den Camp H."/>
            <person name="Overmann J."/>
            <person name="Amann R."/>
            <person name="Jetten M.S.M."/>
            <person name="Mascher T."/>
            <person name="Medema M.H."/>
            <person name="Devos D.P."/>
            <person name="Kaster A.-K."/>
            <person name="Ovreas L."/>
            <person name="Rohde M."/>
            <person name="Galperin M.Y."/>
            <person name="Jogler C."/>
        </authorList>
    </citation>
    <scope>NUCLEOTIDE SEQUENCE [LARGE SCALE GENOMIC DNA]</scope>
    <source>
        <strain evidence="4 5">Pla110</strain>
    </source>
</reference>
<evidence type="ECO:0000259" key="3">
    <source>
        <dbReference type="Pfam" id="PF00884"/>
    </source>
</evidence>
<name>A0A518CM85_9PLAN</name>
<dbReference type="PANTHER" id="PTHR42693">
    <property type="entry name" value="ARYLSULFATASE FAMILY MEMBER"/>
    <property type="match status" value="1"/>
</dbReference>
<dbReference type="Gene3D" id="3.40.720.10">
    <property type="entry name" value="Alkaline Phosphatase, subunit A"/>
    <property type="match status" value="1"/>
</dbReference>
<keyword evidence="5" id="KW-1185">Reference proteome</keyword>
<gene>
    <name evidence="4" type="primary">atsA_12</name>
    <name evidence="4" type="ORF">Pla110_20590</name>
</gene>
<comment type="similarity">
    <text evidence="1">Belongs to the sulfatase family.</text>
</comment>
<dbReference type="EMBL" id="CP036281">
    <property type="protein sequence ID" value="QDU80332.1"/>
    <property type="molecule type" value="Genomic_DNA"/>
</dbReference>
<keyword evidence="2 4" id="KW-0378">Hydrolase</keyword>
<dbReference type="KEGG" id="plon:Pla110_20590"/>
<dbReference type="InterPro" id="IPR000917">
    <property type="entry name" value="Sulfatase_N"/>
</dbReference>
<organism evidence="4 5">
    <name type="scientific">Polystyrenella longa</name>
    <dbReference type="NCBI Taxonomy" id="2528007"/>
    <lineage>
        <taxon>Bacteria</taxon>
        <taxon>Pseudomonadati</taxon>
        <taxon>Planctomycetota</taxon>
        <taxon>Planctomycetia</taxon>
        <taxon>Planctomycetales</taxon>
        <taxon>Planctomycetaceae</taxon>
        <taxon>Polystyrenella</taxon>
    </lineage>
</organism>
<dbReference type="PANTHER" id="PTHR42693:SF53">
    <property type="entry name" value="ENDO-4-O-SULFATASE"/>
    <property type="match status" value="1"/>
</dbReference>
<protein>
    <submittedName>
        <fullName evidence="4">Arylsulfatase</fullName>
        <ecNumber evidence="4">3.1.6.1</ecNumber>
    </submittedName>
</protein>
<dbReference type="InterPro" id="IPR050738">
    <property type="entry name" value="Sulfatase"/>
</dbReference>
<evidence type="ECO:0000256" key="1">
    <source>
        <dbReference type="ARBA" id="ARBA00008779"/>
    </source>
</evidence>
<sequence>MLIPTHQLHTYLTGLVLTFILSVSISAADESAEVEVQRPPNILLITADNLGYGDLGCYGNEIMQTPHLDQLAREGMRCTSFYTASPTCTVSRATLLTGRYPQRIGLNHQLSREENYAAGLSLKEKLIPEYLKPLGYRTACFGKWNIGFGEGYRPTERGFDTFFGFAAGNIDYYRYVYNGRHDLWRNEEEVFEEGYSTDLFADAACEYIEQENKRPFFIYLPFNAPHFPSVGNKQPGEPNEWQAPVWAFEKYNYDPDTDDPQQRYRAVVTALDAAIGRVLQQLETSGVAENTLVIWYSDNGAFMLKDRGLEVSTNHPLREGGVTLWEGGIRVPCIIRFPGEIKADQVMNDPFISLDLLPTLVQIAGGSLKGEPQSDGQDVWPLMTGVSSPKNARPFFFEFRQYSALRQGKYKIIREKPTQDFQLFDLTTDLAESKDLSRQQPSVRAELVSQFEIWKSQFEE</sequence>
<dbReference type="Gene3D" id="3.30.1120.10">
    <property type="match status" value="1"/>
</dbReference>
<dbReference type="EC" id="3.1.6.1" evidence="4"/>
<proteinExistence type="inferred from homology"/>
<feature type="domain" description="Sulfatase N-terminal" evidence="3">
    <location>
        <begin position="40"/>
        <end position="365"/>
    </location>
</feature>
<dbReference type="SUPFAM" id="SSF53649">
    <property type="entry name" value="Alkaline phosphatase-like"/>
    <property type="match status" value="1"/>
</dbReference>
<dbReference type="Proteomes" id="UP000317178">
    <property type="component" value="Chromosome"/>
</dbReference>
<evidence type="ECO:0000256" key="2">
    <source>
        <dbReference type="ARBA" id="ARBA00022801"/>
    </source>
</evidence>
<dbReference type="GO" id="GO:0004065">
    <property type="term" value="F:arylsulfatase activity"/>
    <property type="evidence" value="ECO:0007669"/>
    <property type="project" value="UniProtKB-EC"/>
</dbReference>
<evidence type="ECO:0000313" key="4">
    <source>
        <dbReference type="EMBL" id="QDU80332.1"/>
    </source>
</evidence>
<evidence type="ECO:0000313" key="5">
    <source>
        <dbReference type="Proteomes" id="UP000317178"/>
    </source>
</evidence>